<evidence type="ECO:0000313" key="4">
    <source>
        <dbReference type="RefSeq" id="XP_022245937.1"/>
    </source>
</evidence>
<dbReference type="RefSeq" id="XP_022245937.1">
    <property type="nucleotide sequence ID" value="XM_022390229.1"/>
</dbReference>
<sequence length="1126" mass="127434">MNKSQNVLKDLDIGLLLQRLLRHNATTRLEILSKLRAVVRAGGVEFLHCNKLMIFEGFFIILSDARWEVRYHCVLLIADFLPYLGVETDACVLVVLPQLIRNLGHENLILRRSVIQVLQRYLKYTNNLQCFFRCYIQLGLESEEYSVKKGAILSLPSLLTEEYGVENLYILFESLTHLVSQGEPTLFSPTYMAIQRIRKLIGPIVFTEYLHKLEKSGNMGLRKLIEKCSNAKSSRRSETTSRNTVKIENIPNSYLSFGVSGKKLDGARIKNQSLKFGIFESSIVRNILNEDDSMRIEGVEQMKAVLKSTDELNLLQDQLTVFLSFLSSLLDDMNFNIIIAVLGVYETLVEKLKGSLKVHIKSLVLGLTKLLGYSNLVVREHCARVIHKIMHEIPPKLVLGVLLTIKNHRNPRVREAIINRITAAVLTFPSYSLDICELCEAISPLLVDNKRRVRQAALECFATMGQVMESSKLGSLITIVESMELKYDADGLMRAFQARLARRKLPRCTTNGLILYSVNIPTSAGRQGFLLPTGPDIEWILGASCSTSPSSTCKSNDDPRVVNLKQEKAEVRRYFKRKKRKPSPEYVNQALKSCYERSLSEDSGLVTKMKYVAVKLQCTQYTCRTCTSSENLVDVNSSLENLHRTEPNRIKSCSYPVINNISNKQEKNVFPEKRKGTHLLKDSPIPLKPVLARTNSASHQRKIRHFKYTGQLNVENLRSVEFNKRTRRPEPLKCGYNVDCERKVNHSKEKNEILMLPFATNHDISVEKLQRSQVIHPELVHQERRKQFPVSEASIEWKEQLPKLQDHQPHKTVKQTTVAKKKPFLTSPTTKRNIPSSNEQYQVLNNVHQNVAGPPNQEHQPSNAGDQKTGGGGGHSEYDNISKNPEKALREILNSISDENWTKQVEAMKNLDHLASFHSSVVHCHLHSVVLAVIREIQNLRTSVARVAIATLANLFINLKRQMETDLNLIIKSLLHKYGENVGFIREDIEKALDRIMENASLQKVALAVIGGGSIHRNAAVRKLAAEVLSKAVDEIGPGRLITYHKEVAEQICFAAAEFVVDATPLARYFGRKIYESLMSQPQFDKMLQKCLPFSTLKNIESILDTIKTKGIGEKPKESVSATLKK</sequence>
<dbReference type="PANTHER" id="PTHR21567:SF87">
    <property type="entry name" value="CRESCERIN-LIKE PROTEIN CHE-12"/>
    <property type="match status" value="1"/>
</dbReference>
<dbReference type="Pfam" id="PF12348">
    <property type="entry name" value="CLASP_N"/>
    <property type="match status" value="1"/>
</dbReference>
<feature type="domain" description="TOG" evidence="2">
    <location>
        <begin position="877"/>
        <end position="1117"/>
    </location>
</feature>
<name>A0ABM1SQN1_LIMPO</name>
<dbReference type="InterPro" id="IPR024395">
    <property type="entry name" value="CLASP_N_dom"/>
</dbReference>
<dbReference type="InterPro" id="IPR034085">
    <property type="entry name" value="TOG"/>
</dbReference>
<keyword evidence="3" id="KW-1185">Reference proteome</keyword>
<dbReference type="Proteomes" id="UP000694941">
    <property type="component" value="Unplaced"/>
</dbReference>
<feature type="compositionally biased region" description="Polar residues" evidence="1">
    <location>
        <begin position="826"/>
        <end position="837"/>
    </location>
</feature>
<dbReference type="GeneID" id="106462833"/>
<organism evidence="3 4">
    <name type="scientific">Limulus polyphemus</name>
    <name type="common">Atlantic horseshoe crab</name>
    <dbReference type="NCBI Taxonomy" id="6850"/>
    <lineage>
        <taxon>Eukaryota</taxon>
        <taxon>Metazoa</taxon>
        <taxon>Ecdysozoa</taxon>
        <taxon>Arthropoda</taxon>
        <taxon>Chelicerata</taxon>
        <taxon>Merostomata</taxon>
        <taxon>Xiphosura</taxon>
        <taxon>Limulidae</taxon>
        <taxon>Limulus</taxon>
    </lineage>
</organism>
<evidence type="ECO:0000256" key="1">
    <source>
        <dbReference type="SAM" id="MobiDB-lite"/>
    </source>
</evidence>
<feature type="compositionally biased region" description="Polar residues" evidence="1">
    <location>
        <begin position="857"/>
        <end position="866"/>
    </location>
</feature>
<evidence type="ECO:0000259" key="2">
    <source>
        <dbReference type="SMART" id="SM01349"/>
    </source>
</evidence>
<dbReference type="PANTHER" id="PTHR21567">
    <property type="entry name" value="CLASP"/>
    <property type="match status" value="1"/>
</dbReference>
<dbReference type="Gene3D" id="1.25.10.10">
    <property type="entry name" value="Leucine-rich Repeat Variant"/>
    <property type="match status" value="3"/>
</dbReference>
<feature type="region of interest" description="Disordered" evidence="1">
    <location>
        <begin position="800"/>
        <end position="837"/>
    </location>
</feature>
<feature type="region of interest" description="Disordered" evidence="1">
    <location>
        <begin position="850"/>
        <end position="881"/>
    </location>
</feature>
<feature type="compositionally biased region" description="Basic and acidic residues" evidence="1">
    <location>
        <begin position="800"/>
        <end position="809"/>
    </location>
</feature>
<dbReference type="SMART" id="SM01349">
    <property type="entry name" value="TOG"/>
    <property type="match status" value="2"/>
</dbReference>
<dbReference type="SUPFAM" id="SSF48371">
    <property type="entry name" value="ARM repeat"/>
    <property type="match status" value="1"/>
</dbReference>
<dbReference type="InterPro" id="IPR011989">
    <property type="entry name" value="ARM-like"/>
</dbReference>
<dbReference type="InterPro" id="IPR016024">
    <property type="entry name" value="ARM-type_fold"/>
</dbReference>
<reference evidence="4" key="1">
    <citation type="submission" date="2025-08" db="UniProtKB">
        <authorList>
            <consortium name="RefSeq"/>
        </authorList>
    </citation>
    <scope>IDENTIFICATION</scope>
    <source>
        <tissue evidence="4">Muscle</tissue>
    </source>
</reference>
<accession>A0ABM1SQN1</accession>
<gene>
    <name evidence="4" type="primary">LOC106462833</name>
</gene>
<evidence type="ECO:0000313" key="3">
    <source>
        <dbReference type="Proteomes" id="UP000694941"/>
    </source>
</evidence>
<protein>
    <submittedName>
        <fullName evidence="4">TOG array regulator of axonemal microtubules protein 1-like isoform X1</fullName>
    </submittedName>
</protein>
<feature type="domain" description="TOG" evidence="2">
    <location>
        <begin position="263"/>
        <end position="489"/>
    </location>
</feature>
<proteinExistence type="predicted"/>